<protein>
    <recommendedName>
        <fullName evidence="2">BppU N-terminal domain-containing protein</fullName>
    </recommendedName>
</protein>
<dbReference type="HOGENOM" id="CLU_554058_0_0_11"/>
<name>R9L5D3_9ACTN</name>
<dbReference type="EMBL" id="ASSY01000008">
    <property type="protein sequence ID" value="EOS50967.1"/>
    <property type="molecule type" value="Genomic_DNA"/>
</dbReference>
<organism evidence="3 4">
    <name type="scientific">Adlercreutzia caecimuris B7</name>
    <dbReference type="NCBI Taxonomy" id="1235794"/>
    <lineage>
        <taxon>Bacteria</taxon>
        <taxon>Bacillati</taxon>
        <taxon>Actinomycetota</taxon>
        <taxon>Coriobacteriia</taxon>
        <taxon>Eggerthellales</taxon>
        <taxon>Eggerthellaceae</taxon>
        <taxon>Adlercreutzia</taxon>
    </lineage>
</organism>
<dbReference type="InterPro" id="IPR018913">
    <property type="entry name" value="BppU_N"/>
</dbReference>
<evidence type="ECO:0000256" key="1">
    <source>
        <dbReference type="SAM" id="Coils"/>
    </source>
</evidence>
<keyword evidence="4" id="KW-1185">Reference proteome</keyword>
<proteinExistence type="predicted"/>
<dbReference type="Proteomes" id="UP000014204">
    <property type="component" value="Unassembled WGS sequence"/>
</dbReference>
<gene>
    <name evidence="3" type="ORF">C811_01384</name>
</gene>
<dbReference type="OrthoDB" id="9553950at2"/>
<feature type="domain" description="BppU N-terminal" evidence="2">
    <location>
        <begin position="6"/>
        <end position="149"/>
    </location>
</feature>
<keyword evidence="1" id="KW-0175">Coiled coil</keyword>
<evidence type="ECO:0000313" key="4">
    <source>
        <dbReference type="Proteomes" id="UP000014204"/>
    </source>
</evidence>
<dbReference type="Pfam" id="PF10651">
    <property type="entry name" value="BppU_N"/>
    <property type="match status" value="1"/>
</dbReference>
<dbReference type="RefSeq" id="WP_016309587.1">
    <property type="nucleotide sequence ID" value="NZ_KE159646.1"/>
</dbReference>
<accession>R9L5D3</accession>
<comment type="caution">
    <text evidence="3">The sequence shown here is derived from an EMBL/GenBank/DDBJ whole genome shotgun (WGS) entry which is preliminary data.</text>
</comment>
<dbReference type="GeneID" id="82190889"/>
<evidence type="ECO:0000313" key="3">
    <source>
        <dbReference type="EMBL" id="EOS50967.1"/>
    </source>
</evidence>
<dbReference type="Gene3D" id="2.60.40.3350">
    <property type="match status" value="1"/>
</dbReference>
<dbReference type="AlphaFoldDB" id="R9L5D3"/>
<reference evidence="3 4" key="1">
    <citation type="submission" date="2013-04" db="EMBL/GenBank/DDBJ databases">
        <title>The Genome Sequence of Enterorhabdus caecimuris B7.</title>
        <authorList>
            <consortium name="The Broad Institute Genomics Platform"/>
            <consortium name="The Broad Institute Genome Sequencing Center for Infectious Disease"/>
            <person name="Earl A."/>
            <person name="Xavier R."/>
            <person name="Elson C."/>
            <person name="Duck W."/>
            <person name="Walker B."/>
            <person name="Young S."/>
            <person name="Zeng Q."/>
            <person name="Gargeya S."/>
            <person name="Fitzgerald M."/>
            <person name="Haas B."/>
            <person name="Abouelleil A."/>
            <person name="Allen A.W."/>
            <person name="Alvarado L."/>
            <person name="Arachchi H.M."/>
            <person name="Berlin A.M."/>
            <person name="Chapman S.B."/>
            <person name="Gainer-Dewar J."/>
            <person name="Goldberg J."/>
            <person name="Griggs A."/>
            <person name="Gujja S."/>
            <person name="Hansen M."/>
            <person name="Howarth C."/>
            <person name="Imamovic A."/>
            <person name="Ireland A."/>
            <person name="Larimer J."/>
            <person name="McCowan C."/>
            <person name="Murphy C."/>
            <person name="Pearson M."/>
            <person name="Poon T.W."/>
            <person name="Priest M."/>
            <person name="Roberts A."/>
            <person name="Saif S."/>
            <person name="Shea T."/>
            <person name="Sisk P."/>
            <person name="Sykes S."/>
            <person name="Wortman J."/>
            <person name="Nusbaum C."/>
            <person name="Birren B."/>
        </authorList>
    </citation>
    <scope>NUCLEOTIDE SEQUENCE [LARGE SCALE GENOMIC DNA]</scope>
    <source>
        <strain evidence="3 4">B7</strain>
    </source>
</reference>
<feature type="coiled-coil region" evidence="1">
    <location>
        <begin position="149"/>
        <end position="234"/>
    </location>
</feature>
<evidence type="ECO:0000259" key="2">
    <source>
        <dbReference type="Pfam" id="PF10651"/>
    </source>
</evidence>
<sequence>MLKTITLTLDVEKGDDRFATLDERIELRQGDALAYALEVSLREKSEVIDLTGKAVRFYCQLPDGSVAIDGGHVSVPSPQDGVIRYEIPPEITQTAGNIDMAYFRITDEDPESRWSASTPNIPLSIRRGIAIKLRDGDYFPEFDAALADLEASRVAYEQAEDARQTAEAARATAEEARAAAELLRLTAEEGRDAAEAERLAAELERGAAELDRLAAEEEREAAEEDRALAELGREEAEAYRRAKFAEIEELADGLLYYFCADGEYDPDTRHPIIAEPHAGTHYLTPASHPTENNHWDEWLWDAAGQRWEGYGSQDVVIDPMTVDQAEALFGGSEADGAEGELVTRRILRFVLGKLGGIYAKLVHTHSGADLTDGTVTAAKLASGAVTQAKIADGSVSLAKCYSTLRDSVSRAGTSSSTIQWARFGKIVVIAGRCVATSESNVTVLTLPAGCRPGVHAEAPTVTGGYAGANTDGTVVVHAKPGNNFFTLCFPTA</sequence>
<dbReference type="STRING" id="1235794.C811_01384"/>